<protein>
    <submittedName>
        <fullName evidence="1">Uncharacterized protein</fullName>
    </submittedName>
</protein>
<gene>
    <name evidence="1" type="ORF">M427DRAFT_33056</name>
</gene>
<reference evidence="1 2" key="1">
    <citation type="journal article" date="2015" name="Genome Biol. Evol.">
        <title>Phylogenomic analyses indicate that early fungi evolved digesting cell walls of algal ancestors of land plants.</title>
        <authorList>
            <person name="Chang Y."/>
            <person name="Wang S."/>
            <person name="Sekimoto S."/>
            <person name="Aerts A.L."/>
            <person name="Choi C."/>
            <person name="Clum A."/>
            <person name="LaButti K.M."/>
            <person name="Lindquist E.A."/>
            <person name="Yee Ngan C."/>
            <person name="Ohm R.A."/>
            <person name="Salamov A.A."/>
            <person name="Grigoriev I.V."/>
            <person name="Spatafora J.W."/>
            <person name="Berbee M.L."/>
        </authorList>
    </citation>
    <scope>NUCLEOTIDE SEQUENCE [LARGE SCALE GENOMIC DNA]</scope>
    <source>
        <strain evidence="1 2">JEL478</strain>
    </source>
</reference>
<sequence>MSLEELADAKAQDKIKESVESQSIPGGDVTWTLTEERALVRKMDLRFMPLALAMMFLAYLDRGSISNARVVNIGTPRGEYKLVGG</sequence>
<accession>A0A139ACW3</accession>
<organism evidence="1 2">
    <name type="scientific">Gonapodya prolifera (strain JEL478)</name>
    <name type="common">Monoblepharis prolifera</name>
    <dbReference type="NCBI Taxonomy" id="1344416"/>
    <lineage>
        <taxon>Eukaryota</taxon>
        <taxon>Fungi</taxon>
        <taxon>Fungi incertae sedis</taxon>
        <taxon>Chytridiomycota</taxon>
        <taxon>Chytridiomycota incertae sedis</taxon>
        <taxon>Monoblepharidomycetes</taxon>
        <taxon>Monoblepharidales</taxon>
        <taxon>Gonapodyaceae</taxon>
        <taxon>Gonapodya</taxon>
    </lineage>
</organism>
<name>A0A139ACW3_GONPJ</name>
<dbReference type="EMBL" id="KQ965768">
    <property type="protein sequence ID" value="KXS14617.1"/>
    <property type="molecule type" value="Genomic_DNA"/>
</dbReference>
<evidence type="ECO:0000313" key="1">
    <source>
        <dbReference type="EMBL" id="KXS14617.1"/>
    </source>
</evidence>
<proteinExistence type="predicted"/>
<evidence type="ECO:0000313" key="2">
    <source>
        <dbReference type="Proteomes" id="UP000070544"/>
    </source>
</evidence>
<dbReference type="Proteomes" id="UP000070544">
    <property type="component" value="Unassembled WGS sequence"/>
</dbReference>
<dbReference type="AlphaFoldDB" id="A0A139ACW3"/>
<dbReference type="OrthoDB" id="4510647at2759"/>
<keyword evidence="2" id="KW-1185">Reference proteome</keyword>